<sequence>MEGAAGVQPKQWNRLLRHWGDNLRPIYNLCWRIPTLLKKASPLHYDALITCTQKSGLVRVTDKTYVELFFHRELYTPNNVTFACMNELAHNLSALLTSGIPAHENHLIVHPDYRIHAHPVISLQEDDDDSGADFSYFDEKFLSELQTDFEINWIPKLTVLHPDYPLVVQLNNDKSGSQIQIASNDVTFDVFYDGTTQYNHTMFLTEIVASINRQTSINPGNKSYIDSVKSKWPPCMIFMTDT</sequence>
<keyword evidence="2" id="KW-1185">Reference proteome</keyword>
<dbReference type="OrthoDB" id="6306511at2759"/>
<comment type="caution">
    <text evidence="1">The sequence shown here is derived from an EMBL/GenBank/DDBJ whole genome shotgun (WGS) entry which is preliminary data.</text>
</comment>
<name>A0A8J4WLM6_9TREM</name>
<evidence type="ECO:0000313" key="2">
    <source>
        <dbReference type="Proteomes" id="UP000748531"/>
    </source>
</evidence>
<dbReference type="EMBL" id="LUCH01000297">
    <property type="protein sequence ID" value="KAF5405519.1"/>
    <property type="molecule type" value="Genomic_DNA"/>
</dbReference>
<dbReference type="AlphaFoldDB" id="A0A8J4WLM6"/>
<gene>
    <name evidence="1" type="ORF">PHET_00948</name>
</gene>
<evidence type="ECO:0000313" key="1">
    <source>
        <dbReference type="EMBL" id="KAF5405519.1"/>
    </source>
</evidence>
<proteinExistence type="predicted"/>
<reference evidence="1" key="1">
    <citation type="submission" date="2019-05" db="EMBL/GenBank/DDBJ databases">
        <title>Annotation for the trematode Paragonimus heterotremus.</title>
        <authorList>
            <person name="Choi Y.-J."/>
        </authorList>
    </citation>
    <scope>NUCLEOTIDE SEQUENCE</scope>
    <source>
        <strain evidence="1">LC</strain>
    </source>
</reference>
<accession>A0A8J4WLM6</accession>
<protein>
    <submittedName>
        <fullName evidence="1">Uncharacterized protein</fullName>
    </submittedName>
</protein>
<dbReference type="Proteomes" id="UP000748531">
    <property type="component" value="Unassembled WGS sequence"/>
</dbReference>
<organism evidence="1 2">
    <name type="scientific">Paragonimus heterotremus</name>
    <dbReference type="NCBI Taxonomy" id="100268"/>
    <lineage>
        <taxon>Eukaryota</taxon>
        <taxon>Metazoa</taxon>
        <taxon>Spiralia</taxon>
        <taxon>Lophotrochozoa</taxon>
        <taxon>Platyhelminthes</taxon>
        <taxon>Trematoda</taxon>
        <taxon>Digenea</taxon>
        <taxon>Plagiorchiida</taxon>
        <taxon>Troglotremata</taxon>
        <taxon>Troglotrematidae</taxon>
        <taxon>Paragonimus</taxon>
    </lineage>
</organism>